<dbReference type="AlphaFoldDB" id="A0ABD2WVZ5"/>
<protein>
    <submittedName>
        <fullName evidence="2">Uncharacterized protein</fullName>
    </submittedName>
</protein>
<evidence type="ECO:0000313" key="2">
    <source>
        <dbReference type="EMBL" id="KAL3397269.1"/>
    </source>
</evidence>
<gene>
    <name evidence="2" type="ORF">TKK_008841</name>
</gene>
<feature type="chain" id="PRO_5044783641" evidence="1">
    <location>
        <begin position="23"/>
        <end position="131"/>
    </location>
</feature>
<evidence type="ECO:0000256" key="1">
    <source>
        <dbReference type="SAM" id="SignalP"/>
    </source>
</evidence>
<name>A0ABD2WVZ5_9HYME</name>
<proteinExistence type="predicted"/>
<feature type="signal peptide" evidence="1">
    <location>
        <begin position="1"/>
        <end position="22"/>
    </location>
</feature>
<reference evidence="2 3" key="1">
    <citation type="journal article" date="2024" name="bioRxiv">
        <title>A reference genome for Trichogramma kaykai: A tiny desert-dwelling parasitoid wasp with competing sex-ratio distorters.</title>
        <authorList>
            <person name="Culotta J."/>
            <person name="Lindsey A.R."/>
        </authorList>
    </citation>
    <scope>NUCLEOTIDE SEQUENCE [LARGE SCALE GENOMIC DNA]</scope>
    <source>
        <strain evidence="2 3">KSX58</strain>
    </source>
</reference>
<accession>A0ABD2WVZ5</accession>
<sequence length="131" mass="15434">MSPKNILITFIVFLCCLRLVRSHSYYYSNGQLYQDLGSGQWYQLYDVYETPHHKKNKNVVISGCSHCDFDSDESKESSEETKTITKSQWKVIQEALDKGCDFDIDDGKIKIDCHKRKKKSKKNKKFYFEIE</sequence>
<keyword evidence="3" id="KW-1185">Reference proteome</keyword>
<dbReference type="Proteomes" id="UP001627154">
    <property type="component" value="Unassembled WGS sequence"/>
</dbReference>
<keyword evidence="1" id="KW-0732">Signal</keyword>
<organism evidence="2 3">
    <name type="scientific">Trichogramma kaykai</name>
    <dbReference type="NCBI Taxonomy" id="54128"/>
    <lineage>
        <taxon>Eukaryota</taxon>
        <taxon>Metazoa</taxon>
        <taxon>Ecdysozoa</taxon>
        <taxon>Arthropoda</taxon>
        <taxon>Hexapoda</taxon>
        <taxon>Insecta</taxon>
        <taxon>Pterygota</taxon>
        <taxon>Neoptera</taxon>
        <taxon>Endopterygota</taxon>
        <taxon>Hymenoptera</taxon>
        <taxon>Apocrita</taxon>
        <taxon>Proctotrupomorpha</taxon>
        <taxon>Chalcidoidea</taxon>
        <taxon>Trichogrammatidae</taxon>
        <taxon>Trichogramma</taxon>
    </lineage>
</organism>
<dbReference type="EMBL" id="JBJJXI010000066">
    <property type="protein sequence ID" value="KAL3397269.1"/>
    <property type="molecule type" value="Genomic_DNA"/>
</dbReference>
<evidence type="ECO:0000313" key="3">
    <source>
        <dbReference type="Proteomes" id="UP001627154"/>
    </source>
</evidence>
<comment type="caution">
    <text evidence="2">The sequence shown here is derived from an EMBL/GenBank/DDBJ whole genome shotgun (WGS) entry which is preliminary data.</text>
</comment>